<dbReference type="PANTHER" id="PTHR42818">
    <property type="entry name" value="SULFOPYRUVATE DECARBOXYLASE SUBUNIT ALPHA"/>
    <property type="match status" value="1"/>
</dbReference>
<keyword evidence="5" id="KW-1185">Reference proteome</keyword>
<comment type="caution">
    <text evidence="4">The sequence shown here is derived from an EMBL/GenBank/DDBJ whole genome shotgun (WGS) entry which is preliminary data.</text>
</comment>
<dbReference type="EMBL" id="RCNL01000017">
    <property type="protein sequence ID" value="TXL74220.1"/>
    <property type="molecule type" value="Genomic_DNA"/>
</dbReference>
<dbReference type="Pfam" id="PF02775">
    <property type="entry name" value="TPP_enzyme_C"/>
    <property type="match status" value="1"/>
</dbReference>
<evidence type="ECO:0000313" key="4">
    <source>
        <dbReference type="EMBL" id="TXL74220.1"/>
    </source>
</evidence>
<keyword evidence="1" id="KW-0210">Decarboxylase</keyword>
<dbReference type="InterPro" id="IPR051818">
    <property type="entry name" value="TPP_dependent_decarboxylase"/>
</dbReference>
<proteinExistence type="predicted"/>
<protein>
    <recommendedName>
        <fullName evidence="3">Thiamine pyrophosphate enzyme TPP-binding domain-containing protein</fullName>
    </recommendedName>
</protein>
<dbReference type="InterPro" id="IPR029061">
    <property type="entry name" value="THDP-binding"/>
</dbReference>
<sequence length="195" mass="21201">MVPMNKTQLIKLISMKYNEHPLIFTTGYASRIAFSLYPEAKNHFYMVGSMGMAAAIGRGVASGYKTTKFPVVVDGDGAMLMGLHSLLLELEAGDQILHIIANDCSYTSTGGQMVPESVQSLSAFARAAGYGFVRDMKADEVILRSTFDEASAAVLEGGSAFLNVYVEAGPQPEERISLTLPEVAKRFTDFLQNRM</sequence>
<accession>A0ABY3L9G7</accession>
<dbReference type="InterPro" id="IPR011766">
    <property type="entry name" value="TPP_enzyme_TPP-bd"/>
</dbReference>
<organism evidence="4 5">
    <name type="scientific">Pantoea vagans</name>
    <dbReference type="NCBI Taxonomy" id="470934"/>
    <lineage>
        <taxon>Bacteria</taxon>
        <taxon>Pseudomonadati</taxon>
        <taxon>Pseudomonadota</taxon>
        <taxon>Gammaproteobacteria</taxon>
        <taxon>Enterobacterales</taxon>
        <taxon>Erwiniaceae</taxon>
        <taxon>Pantoea</taxon>
    </lineage>
</organism>
<feature type="domain" description="Thiamine pyrophosphate enzyme TPP-binding" evidence="3">
    <location>
        <begin position="42"/>
        <end position="123"/>
    </location>
</feature>
<keyword evidence="2" id="KW-0456">Lyase</keyword>
<dbReference type="Proteomes" id="UP000426772">
    <property type="component" value="Unassembled WGS sequence"/>
</dbReference>
<evidence type="ECO:0000256" key="1">
    <source>
        <dbReference type="ARBA" id="ARBA00022793"/>
    </source>
</evidence>
<reference evidence="4 5" key="1">
    <citation type="submission" date="2018-10" db="EMBL/GenBank/DDBJ databases">
        <title>Draft genome sequence of Pantoea vagans isolated from corpses of the sugarcane aphid Melanaphis sacchari Zehntner.</title>
        <authorList>
            <person name="Toledo E."/>
            <person name="Pena G."/>
            <person name="Lozano L."/>
        </authorList>
    </citation>
    <scope>NUCLEOTIDE SEQUENCE [LARGE SCALE GENOMIC DNA]</scope>
    <source>
        <strain evidence="4 5">ET-90</strain>
    </source>
</reference>
<dbReference type="Gene3D" id="3.40.50.970">
    <property type="match status" value="1"/>
</dbReference>
<evidence type="ECO:0000259" key="3">
    <source>
        <dbReference type="Pfam" id="PF02775"/>
    </source>
</evidence>
<dbReference type="SUPFAM" id="SSF52518">
    <property type="entry name" value="Thiamin diphosphate-binding fold (THDP-binding)"/>
    <property type="match status" value="1"/>
</dbReference>
<name>A0ABY3L9G7_9GAMM</name>
<dbReference type="PANTHER" id="PTHR42818:SF1">
    <property type="entry name" value="SULFOPYRUVATE DECARBOXYLASE"/>
    <property type="match status" value="1"/>
</dbReference>
<evidence type="ECO:0000313" key="5">
    <source>
        <dbReference type="Proteomes" id="UP000426772"/>
    </source>
</evidence>
<gene>
    <name evidence="4" type="ORF">D9O29_22965</name>
</gene>
<evidence type="ECO:0000256" key="2">
    <source>
        <dbReference type="ARBA" id="ARBA00023239"/>
    </source>
</evidence>